<proteinExistence type="predicted"/>
<evidence type="ECO:0008006" key="3">
    <source>
        <dbReference type="Google" id="ProtNLM"/>
    </source>
</evidence>
<evidence type="ECO:0000313" key="2">
    <source>
        <dbReference type="Proteomes" id="UP000059188"/>
    </source>
</evidence>
<accession>A0A0B7FTU8</accession>
<dbReference type="AlphaFoldDB" id="A0A0B7FTU8"/>
<sequence>MSQKHLPTELIQCIAEYLTDPLALASLCLVDKQILGIATPLLYSSVRVTTYRGMTSLCHSILSSNRNPGRYVTAAHFDPVNPADVAFCSLIEEIYLALHKTPNLKELYYRINSPNTIILFRSGWAPFTLRRFACYCTMKPQFLFDFLSSQSSIRYLTIYEDRPCDRYLVKSIRFVPREVLPNLTFICADPLTVHAFIPHRPISCIDSINGMFMAATTHLLCDALKLSTAPKGVQSISACVPATRFWTGASDFITKLEGICGGTLREMVLTMPELSVGMLKLHEYAPLVEVLAASLMGFTCLEHFEFKDKGIELITIDILLEGLGKVGTLAFWQEQIKSLTSVKLFGVKLI</sequence>
<dbReference type="Proteomes" id="UP000059188">
    <property type="component" value="Unassembled WGS sequence"/>
</dbReference>
<keyword evidence="2" id="KW-1185">Reference proteome</keyword>
<evidence type="ECO:0000313" key="1">
    <source>
        <dbReference type="EMBL" id="CEL59648.1"/>
    </source>
</evidence>
<gene>
    <name evidence="1" type="ORF">RSOLAG1IB_03581</name>
</gene>
<organism evidence="1 2">
    <name type="scientific">Thanatephorus cucumeris (strain AG1-IB / isolate 7/3/14)</name>
    <name type="common">Lettuce bottom rot fungus</name>
    <name type="synonym">Rhizoctonia solani</name>
    <dbReference type="NCBI Taxonomy" id="1108050"/>
    <lineage>
        <taxon>Eukaryota</taxon>
        <taxon>Fungi</taxon>
        <taxon>Dikarya</taxon>
        <taxon>Basidiomycota</taxon>
        <taxon>Agaricomycotina</taxon>
        <taxon>Agaricomycetes</taxon>
        <taxon>Cantharellales</taxon>
        <taxon>Ceratobasidiaceae</taxon>
        <taxon>Rhizoctonia</taxon>
        <taxon>Rhizoctonia solani AG-1</taxon>
    </lineage>
</organism>
<protein>
    <recommendedName>
        <fullName evidence="3">F-box domain-containing protein</fullName>
    </recommendedName>
</protein>
<reference evidence="1 2" key="1">
    <citation type="submission" date="2014-11" db="EMBL/GenBank/DDBJ databases">
        <authorList>
            <person name="Wibberg Daniel"/>
        </authorList>
    </citation>
    <scope>NUCLEOTIDE SEQUENCE [LARGE SCALE GENOMIC DNA]</scope>
    <source>
        <strain evidence="1">Rhizoctonia solani AG1-IB 7/3/14</strain>
    </source>
</reference>
<dbReference type="EMBL" id="LN679103">
    <property type="protein sequence ID" value="CEL59648.1"/>
    <property type="molecule type" value="Genomic_DNA"/>
</dbReference>
<name>A0A0B7FTU8_THACB</name>
<dbReference type="OrthoDB" id="3200286at2759"/>